<accession>A0A5B8UJK6</accession>
<reference evidence="1 2" key="1">
    <citation type="journal article" date="2015" name="Int. J. Syst. Evol. Microbiol.">
        <title>Flavisolibacter ginsenosidimutans sp. nov., with ginsenoside-converting activity isolated from soil used for cultivating ginseng.</title>
        <authorList>
            <person name="Zhao Y."/>
            <person name="Liu Q."/>
            <person name="Kang M.S."/>
            <person name="Jin F."/>
            <person name="Yu H."/>
            <person name="Im W.T."/>
        </authorList>
    </citation>
    <scope>NUCLEOTIDE SEQUENCE [LARGE SCALE GENOMIC DNA]</scope>
    <source>
        <strain evidence="1 2">Gsoil 636</strain>
    </source>
</reference>
<dbReference type="Proteomes" id="UP000321204">
    <property type="component" value="Chromosome"/>
</dbReference>
<evidence type="ECO:0000313" key="1">
    <source>
        <dbReference type="EMBL" id="QEC56329.1"/>
    </source>
</evidence>
<organism evidence="1 2">
    <name type="scientific">Flavisolibacter ginsenosidimutans</name>
    <dbReference type="NCBI Taxonomy" id="661481"/>
    <lineage>
        <taxon>Bacteria</taxon>
        <taxon>Pseudomonadati</taxon>
        <taxon>Bacteroidota</taxon>
        <taxon>Chitinophagia</taxon>
        <taxon>Chitinophagales</taxon>
        <taxon>Chitinophagaceae</taxon>
        <taxon>Flavisolibacter</taxon>
    </lineage>
</organism>
<dbReference type="AlphaFoldDB" id="A0A5B8UJK6"/>
<dbReference type="OrthoDB" id="1442826at2"/>
<name>A0A5B8UJK6_9BACT</name>
<proteinExistence type="predicted"/>
<evidence type="ECO:0000313" key="2">
    <source>
        <dbReference type="Proteomes" id="UP000321204"/>
    </source>
</evidence>
<dbReference type="EMBL" id="CP042433">
    <property type="protein sequence ID" value="QEC56329.1"/>
    <property type="molecule type" value="Genomic_DNA"/>
</dbReference>
<protein>
    <recommendedName>
        <fullName evidence="3">Transcriptional regulator</fullName>
    </recommendedName>
</protein>
<gene>
    <name evidence="1" type="ORF">FSB75_10640</name>
</gene>
<sequence>MLESKQFSNFFAVIANDPRINTTHVSLYMALLQYWKAHGFAVPFQVFSHDVMPLAKILSSTTYHQRLKDLNDFGYIRYEASYKRNIGSKIFIVFGEG</sequence>
<dbReference type="KEGG" id="fgg:FSB75_10640"/>
<keyword evidence="2" id="KW-1185">Reference proteome</keyword>
<evidence type="ECO:0008006" key="3">
    <source>
        <dbReference type="Google" id="ProtNLM"/>
    </source>
</evidence>